<feature type="region of interest" description="Disordered" evidence="1">
    <location>
        <begin position="377"/>
        <end position="398"/>
    </location>
</feature>
<feature type="compositionally biased region" description="Pro residues" evidence="1">
    <location>
        <begin position="289"/>
        <end position="318"/>
    </location>
</feature>
<evidence type="ECO:0000256" key="1">
    <source>
        <dbReference type="SAM" id="MobiDB-lite"/>
    </source>
</evidence>
<feature type="compositionally biased region" description="Polar residues" evidence="1">
    <location>
        <begin position="237"/>
        <end position="248"/>
    </location>
</feature>
<protein>
    <submittedName>
        <fullName evidence="2">Uncharacterized protein</fullName>
    </submittedName>
</protein>
<reference evidence="2" key="2">
    <citation type="submission" date="2020-11" db="EMBL/GenBank/DDBJ databases">
        <authorList>
            <consortium name="DOE Joint Genome Institute"/>
            <person name="Kuo A."/>
            <person name="Miyauchi S."/>
            <person name="Kiss E."/>
            <person name="Drula E."/>
            <person name="Kohler A."/>
            <person name="Sanchez-Garcia M."/>
            <person name="Andreopoulos B."/>
            <person name="Barry K.W."/>
            <person name="Bonito G."/>
            <person name="Buee M."/>
            <person name="Carver A."/>
            <person name="Chen C."/>
            <person name="Cichocki N."/>
            <person name="Clum A."/>
            <person name="Culley D."/>
            <person name="Crous P.W."/>
            <person name="Fauchery L."/>
            <person name="Girlanda M."/>
            <person name="Hayes R."/>
            <person name="Keri Z."/>
            <person name="Labutti K."/>
            <person name="Lipzen A."/>
            <person name="Lombard V."/>
            <person name="Magnuson J."/>
            <person name="Maillard F."/>
            <person name="Morin E."/>
            <person name="Murat C."/>
            <person name="Nolan M."/>
            <person name="Ohm R."/>
            <person name="Pangilinan J."/>
            <person name="Pereira M."/>
            <person name="Perotto S."/>
            <person name="Peter M."/>
            <person name="Riley R."/>
            <person name="Sitrit Y."/>
            <person name="Stielow B."/>
            <person name="Szollosi G."/>
            <person name="Zifcakova L."/>
            <person name="Stursova M."/>
            <person name="Spatafora J.W."/>
            <person name="Tedersoo L."/>
            <person name="Vaario L.-M."/>
            <person name="Yamada A."/>
            <person name="Yan M."/>
            <person name="Wang P."/>
            <person name="Xu J."/>
            <person name="Bruns T."/>
            <person name="Baldrian P."/>
            <person name="Vilgalys R."/>
            <person name="Henrissat B."/>
            <person name="Grigoriev I.V."/>
            <person name="Hibbett D."/>
            <person name="Nagy L.G."/>
            <person name="Martin F.M."/>
        </authorList>
    </citation>
    <scope>NUCLEOTIDE SEQUENCE</scope>
    <source>
        <strain evidence="2">UH-Tt-Lm1</strain>
    </source>
</reference>
<name>A0A9P6LBU9_9AGAM</name>
<feature type="region of interest" description="Disordered" evidence="1">
    <location>
        <begin position="228"/>
        <end position="256"/>
    </location>
</feature>
<reference evidence="2" key="1">
    <citation type="journal article" date="2020" name="Nat. Commun.">
        <title>Large-scale genome sequencing of mycorrhizal fungi provides insights into the early evolution of symbiotic traits.</title>
        <authorList>
            <person name="Miyauchi S."/>
            <person name="Kiss E."/>
            <person name="Kuo A."/>
            <person name="Drula E."/>
            <person name="Kohler A."/>
            <person name="Sanchez-Garcia M."/>
            <person name="Morin E."/>
            <person name="Andreopoulos B."/>
            <person name="Barry K.W."/>
            <person name="Bonito G."/>
            <person name="Buee M."/>
            <person name="Carver A."/>
            <person name="Chen C."/>
            <person name="Cichocki N."/>
            <person name="Clum A."/>
            <person name="Culley D."/>
            <person name="Crous P.W."/>
            <person name="Fauchery L."/>
            <person name="Girlanda M."/>
            <person name="Hayes R.D."/>
            <person name="Keri Z."/>
            <person name="LaButti K."/>
            <person name="Lipzen A."/>
            <person name="Lombard V."/>
            <person name="Magnuson J."/>
            <person name="Maillard F."/>
            <person name="Murat C."/>
            <person name="Nolan M."/>
            <person name="Ohm R.A."/>
            <person name="Pangilinan J."/>
            <person name="Pereira M.F."/>
            <person name="Perotto S."/>
            <person name="Peter M."/>
            <person name="Pfister S."/>
            <person name="Riley R."/>
            <person name="Sitrit Y."/>
            <person name="Stielow J.B."/>
            <person name="Szollosi G."/>
            <person name="Zifcakova L."/>
            <person name="Stursova M."/>
            <person name="Spatafora J.W."/>
            <person name="Tedersoo L."/>
            <person name="Vaario L.M."/>
            <person name="Yamada A."/>
            <person name="Yan M."/>
            <person name="Wang P."/>
            <person name="Xu J."/>
            <person name="Bruns T."/>
            <person name="Baldrian P."/>
            <person name="Vilgalys R."/>
            <person name="Dunand C."/>
            <person name="Henrissat B."/>
            <person name="Grigoriev I.V."/>
            <person name="Hibbett D."/>
            <person name="Nagy L.G."/>
            <person name="Martin F.M."/>
        </authorList>
    </citation>
    <scope>NUCLEOTIDE SEQUENCE</scope>
    <source>
        <strain evidence="2">UH-Tt-Lm1</strain>
    </source>
</reference>
<sequence length="959" mass="106529">MPTGYSLYDLNRLIEHTADYRDMNREQLHTYYERFLSMSDYLVDNDDLCDSRCGTFYLQGFPHPIRVEIRQRLSKTRPYDKVYHLDDVHEAALFIFAARPRDGCDPPDHQHRDRQFEEFLAMFAELLATNALNPVAHPYSQRLPSPTPGGVVQNPPRWSLACVFCDSREHLVRSCPTAAHYLEQGWIIRNSSGKLAFPTGHSIPRSVPGTTLQDLVIKYWDSRRLRDKEQNHRDTFGTDSPAGSNHNSGVDPEQEQMEFWQARIEVLTKRREELRRKAETSPQISPPRHQTPPASPQPRDPSPQRSYPPPEPLYPSPQHPYLSPQPHNLFPQSPDRSPQHPYSPPQSPCPSTQSPSPFQLVPMQLNAVYADIQRRRQERAWEAEPDSQTSPIRCQNPLVPPQPSHTFARLRDVSPELSYVSSQFYTSPQPVYAPEPPYTSSKPPHASLQPPYHRDHSFDSEEPIVNVEEEDNLLDSYLSTFFGPEDASPDIPTVASRDPPIPTTLLEVVSIPPPFSSPCSESSSNSLPTTSFASPYTSSISSPLSYMPSPSLFKSPSLLQSPFTLVASPSLSSSLHKPFSHFHYNSPSLFTSLHSSPSLFHSLQDSSSLPPSVCGSPPLAHPCDDYLSLSTSPTSLHHESSPYSCSGSTPRCFPRDLSSPLHDSCYPPPDLSLSLPDFSPFSASLPPLLFSSSSSSIASPLFNVVAVLSAQVESLQDKTCNCKEGPKLVGQGTADVPFELEYADEVVLPSPNPSSYATPPIENAVPVPTPGPASTLAASDKENCGRCVLQPIHQLVKIEDEVMEVDRAEDAPRVAESSRMVTSLVEVRDESSAIESTVPTDRSSRRSSFATSFDSQDRIPPRGPTRETEGRLPTTSTVLSSSHPVMEMWDQVFSSSVTSGRLIGPLEGISSYRLELVVQLSAEDGDAMFGDVLARRGQHYNLRDGQLMTFRPAVDRVDF</sequence>
<organism evidence="2 3">
    <name type="scientific">Thelephora terrestris</name>
    <dbReference type="NCBI Taxonomy" id="56493"/>
    <lineage>
        <taxon>Eukaryota</taxon>
        <taxon>Fungi</taxon>
        <taxon>Dikarya</taxon>
        <taxon>Basidiomycota</taxon>
        <taxon>Agaricomycotina</taxon>
        <taxon>Agaricomycetes</taxon>
        <taxon>Thelephorales</taxon>
        <taxon>Thelephoraceae</taxon>
        <taxon>Thelephora</taxon>
    </lineage>
</organism>
<feature type="region of interest" description="Disordered" evidence="1">
    <location>
        <begin position="828"/>
        <end position="877"/>
    </location>
</feature>
<dbReference type="AlphaFoldDB" id="A0A9P6LBU9"/>
<accession>A0A9P6LBU9</accession>
<keyword evidence="3" id="KW-1185">Reference proteome</keyword>
<evidence type="ECO:0000313" key="2">
    <source>
        <dbReference type="EMBL" id="KAF9792077.1"/>
    </source>
</evidence>
<proteinExistence type="predicted"/>
<feature type="compositionally biased region" description="Basic and acidic residues" evidence="1">
    <location>
        <begin position="855"/>
        <end position="870"/>
    </location>
</feature>
<comment type="caution">
    <text evidence="2">The sequence shown here is derived from an EMBL/GenBank/DDBJ whole genome shotgun (WGS) entry which is preliminary data.</text>
</comment>
<feature type="compositionally biased region" description="Low complexity" evidence="1">
    <location>
        <begin position="349"/>
        <end position="358"/>
    </location>
</feature>
<feature type="region of interest" description="Disordered" evidence="1">
    <location>
        <begin position="430"/>
        <end position="456"/>
    </location>
</feature>
<feature type="region of interest" description="Disordered" evidence="1">
    <location>
        <begin position="273"/>
        <end position="358"/>
    </location>
</feature>
<gene>
    <name evidence="2" type="ORF">BJ322DRAFT_1149229</name>
</gene>
<dbReference type="OrthoDB" id="3252634at2759"/>
<dbReference type="EMBL" id="WIUZ02000001">
    <property type="protein sequence ID" value="KAF9792077.1"/>
    <property type="molecule type" value="Genomic_DNA"/>
</dbReference>
<dbReference type="Proteomes" id="UP000736335">
    <property type="component" value="Unassembled WGS sequence"/>
</dbReference>
<evidence type="ECO:0000313" key="3">
    <source>
        <dbReference type="Proteomes" id="UP000736335"/>
    </source>
</evidence>